<evidence type="ECO:0000313" key="3">
    <source>
        <dbReference type="Proteomes" id="UP000256690"/>
    </source>
</evidence>
<evidence type="ECO:0000313" key="2">
    <source>
        <dbReference type="EMBL" id="RDW86072.1"/>
    </source>
</evidence>
<name>A0A3D8SIH0_9EURO</name>
<dbReference type="AlphaFoldDB" id="A0A3D8SIH0"/>
<feature type="region of interest" description="Disordered" evidence="1">
    <location>
        <begin position="1"/>
        <end position="24"/>
    </location>
</feature>
<dbReference type="GeneID" id="38113084"/>
<dbReference type="EMBL" id="PVWQ01000003">
    <property type="protein sequence ID" value="RDW86072.1"/>
    <property type="molecule type" value="Genomic_DNA"/>
</dbReference>
<dbReference type="RefSeq" id="XP_026605596.1">
    <property type="nucleotide sequence ID" value="XM_026744730.1"/>
</dbReference>
<keyword evidence="3" id="KW-1185">Reference proteome</keyword>
<accession>A0A3D8SIH0</accession>
<organism evidence="2 3">
    <name type="scientific">Aspergillus mulundensis</name>
    <dbReference type="NCBI Taxonomy" id="1810919"/>
    <lineage>
        <taxon>Eukaryota</taxon>
        <taxon>Fungi</taxon>
        <taxon>Dikarya</taxon>
        <taxon>Ascomycota</taxon>
        <taxon>Pezizomycotina</taxon>
        <taxon>Eurotiomycetes</taxon>
        <taxon>Eurotiomycetidae</taxon>
        <taxon>Eurotiales</taxon>
        <taxon>Aspergillaceae</taxon>
        <taxon>Aspergillus</taxon>
        <taxon>Aspergillus subgen. Nidulantes</taxon>
    </lineage>
</organism>
<sequence length="73" mass="7807">MAPRVPIRLHPSKQDGYGIPRQASSHGANFSGLSTAEAATGSALGWSFMKAINTIVSKHDPAFGEYPRPRPLC</sequence>
<reference evidence="2 3" key="1">
    <citation type="journal article" date="2018" name="IMA Fungus">
        <title>IMA Genome-F 9: Draft genome sequence of Annulohypoxylon stygium, Aspergillus mulundensis, Berkeleyomyces basicola (syn. Thielaviopsis basicola), Ceratocystis smalleyi, two Cercospora beticola strains, Coleophoma cylindrospora, Fusarium fracticaudum, Phialophora cf. hyalina, and Morchella septimelata.</title>
        <authorList>
            <person name="Wingfield B.D."/>
            <person name="Bills G.F."/>
            <person name="Dong Y."/>
            <person name="Huang W."/>
            <person name="Nel W.J."/>
            <person name="Swalarsk-Parry B.S."/>
            <person name="Vaghefi N."/>
            <person name="Wilken P.M."/>
            <person name="An Z."/>
            <person name="de Beer Z.W."/>
            <person name="De Vos L."/>
            <person name="Chen L."/>
            <person name="Duong T.A."/>
            <person name="Gao Y."/>
            <person name="Hammerbacher A."/>
            <person name="Kikkert J.R."/>
            <person name="Li Y."/>
            <person name="Li H."/>
            <person name="Li K."/>
            <person name="Li Q."/>
            <person name="Liu X."/>
            <person name="Ma X."/>
            <person name="Naidoo K."/>
            <person name="Pethybridge S.J."/>
            <person name="Sun J."/>
            <person name="Steenkamp E.T."/>
            <person name="van der Nest M.A."/>
            <person name="van Wyk S."/>
            <person name="Wingfield M.J."/>
            <person name="Xiong C."/>
            <person name="Yue Q."/>
            <person name="Zhang X."/>
        </authorList>
    </citation>
    <scope>NUCLEOTIDE SEQUENCE [LARGE SCALE GENOMIC DNA]</scope>
    <source>
        <strain evidence="2 3">DSM 5745</strain>
    </source>
</reference>
<protein>
    <submittedName>
        <fullName evidence="2">Uncharacterized protein</fullName>
    </submittedName>
</protein>
<evidence type="ECO:0000256" key="1">
    <source>
        <dbReference type="SAM" id="MobiDB-lite"/>
    </source>
</evidence>
<proteinExistence type="predicted"/>
<comment type="caution">
    <text evidence="2">The sequence shown here is derived from an EMBL/GenBank/DDBJ whole genome shotgun (WGS) entry which is preliminary data.</text>
</comment>
<dbReference type="Proteomes" id="UP000256690">
    <property type="component" value="Unassembled WGS sequence"/>
</dbReference>
<gene>
    <name evidence="2" type="ORF">DSM5745_02714</name>
</gene>